<dbReference type="Proteomes" id="UP000815677">
    <property type="component" value="Unassembled WGS sequence"/>
</dbReference>
<organism evidence="1 2">
    <name type="scientific">Mycena chlorophos</name>
    <name type="common">Agaric fungus</name>
    <name type="synonym">Agaricus chlorophos</name>
    <dbReference type="NCBI Taxonomy" id="658473"/>
    <lineage>
        <taxon>Eukaryota</taxon>
        <taxon>Fungi</taxon>
        <taxon>Dikarya</taxon>
        <taxon>Basidiomycota</taxon>
        <taxon>Agaricomycotina</taxon>
        <taxon>Agaricomycetes</taxon>
        <taxon>Agaricomycetidae</taxon>
        <taxon>Agaricales</taxon>
        <taxon>Marasmiineae</taxon>
        <taxon>Mycenaceae</taxon>
        <taxon>Mycena</taxon>
    </lineage>
</organism>
<evidence type="ECO:0000313" key="1">
    <source>
        <dbReference type="EMBL" id="GAT52526.1"/>
    </source>
</evidence>
<name>A0ABQ0LRH1_MYCCL</name>
<gene>
    <name evidence="1" type="ORF">MCHLO_09568</name>
</gene>
<evidence type="ECO:0000313" key="2">
    <source>
        <dbReference type="Proteomes" id="UP000815677"/>
    </source>
</evidence>
<dbReference type="EMBL" id="DF847781">
    <property type="protein sequence ID" value="GAT52526.1"/>
    <property type="molecule type" value="Genomic_DNA"/>
</dbReference>
<sequence length="95" mass="10530">MEPPEAPSRSFVAPYLAVSLQVPAPSQTIERYPAPSSFGRLPLLQKTSRFCILFRRFTSRIQRRIGIGQVQQQVLAPASSPYLVPSEAAAHNDHV</sequence>
<accession>A0ABQ0LRH1</accession>
<protein>
    <submittedName>
        <fullName evidence="1">Uncharacterized protein</fullName>
    </submittedName>
</protein>
<keyword evidence="2" id="KW-1185">Reference proteome</keyword>
<proteinExistence type="predicted"/>
<reference evidence="1" key="1">
    <citation type="submission" date="2014-09" db="EMBL/GenBank/DDBJ databases">
        <title>Genome sequence of the luminous mushroom Mycena chlorophos for searching fungal bioluminescence genes.</title>
        <authorList>
            <person name="Tanaka Y."/>
            <person name="Kasuga D."/>
            <person name="Oba Y."/>
            <person name="Hase S."/>
            <person name="Sato K."/>
            <person name="Oba Y."/>
            <person name="Sakakibara Y."/>
        </authorList>
    </citation>
    <scope>NUCLEOTIDE SEQUENCE</scope>
</reference>